<feature type="domain" description="PPIase FKBP-type" evidence="11">
    <location>
        <begin position="6"/>
        <end position="83"/>
    </location>
</feature>
<evidence type="ECO:0000256" key="6">
    <source>
        <dbReference type="ARBA" id="ARBA00023186"/>
    </source>
</evidence>
<evidence type="ECO:0000256" key="7">
    <source>
        <dbReference type="ARBA" id="ARBA00023235"/>
    </source>
</evidence>
<evidence type="ECO:0000259" key="11">
    <source>
        <dbReference type="PROSITE" id="PS50059"/>
    </source>
</evidence>
<evidence type="ECO:0000256" key="3">
    <source>
        <dbReference type="ARBA" id="ARBA00006577"/>
    </source>
</evidence>
<dbReference type="InterPro" id="IPR001179">
    <property type="entry name" value="PPIase_FKBP_dom"/>
</dbReference>
<sequence>MEIADARVASFHYTLTDDSGAVLDKSPDAQPLQYLHGAGNIVPGLEKALTGRKVGDAFDVTVQPEEAYGPRNEQLIQSVPREAFQGVDTIEPGMQFHAQGAGGPMLVTVVSADEAQVRIDGNHPLAGRTLHFAVRIDGVRDASADEQAAGRVATPAG</sequence>
<evidence type="ECO:0000256" key="10">
    <source>
        <dbReference type="RuleBase" id="RU003915"/>
    </source>
</evidence>
<keyword evidence="4" id="KW-0963">Cytoplasm</keyword>
<dbReference type="AlphaFoldDB" id="A0A2W5ADH9"/>
<comment type="caution">
    <text evidence="12">The sequence shown here is derived from an EMBL/GenBank/DDBJ whole genome shotgun (WGS) entry which is preliminary data.</text>
</comment>
<dbReference type="PANTHER" id="PTHR47861:SF3">
    <property type="entry name" value="FKBP-TYPE PEPTIDYL-PROLYL CIS-TRANS ISOMERASE SLYD"/>
    <property type="match status" value="1"/>
</dbReference>
<dbReference type="Proteomes" id="UP000249555">
    <property type="component" value="Unassembled WGS sequence"/>
</dbReference>
<dbReference type="SUPFAM" id="SSF54534">
    <property type="entry name" value="FKBP-like"/>
    <property type="match status" value="1"/>
</dbReference>
<dbReference type="Gene3D" id="3.10.50.40">
    <property type="match status" value="1"/>
</dbReference>
<evidence type="ECO:0000256" key="4">
    <source>
        <dbReference type="ARBA" id="ARBA00022490"/>
    </source>
</evidence>
<name>A0A2W5ADH9_9SPHN</name>
<dbReference type="EMBL" id="QFMX01000191">
    <property type="protein sequence ID" value="PZO69005.1"/>
    <property type="molecule type" value="Genomic_DNA"/>
</dbReference>
<reference evidence="12 13" key="1">
    <citation type="submission" date="2017-08" db="EMBL/GenBank/DDBJ databases">
        <title>Infants hospitalized years apart are colonized by the same room-sourced microbial strains.</title>
        <authorList>
            <person name="Brooks B."/>
            <person name="Olm M.R."/>
            <person name="Firek B.A."/>
            <person name="Baker R."/>
            <person name="Thomas B.C."/>
            <person name="Morowitz M.J."/>
            <person name="Banfield J.F."/>
        </authorList>
    </citation>
    <scope>NUCLEOTIDE SEQUENCE [LARGE SCALE GENOMIC DNA]</scope>
    <source>
        <strain evidence="12">S2_018_000_R3_119</strain>
    </source>
</reference>
<evidence type="ECO:0000256" key="5">
    <source>
        <dbReference type="ARBA" id="ARBA00023110"/>
    </source>
</evidence>
<dbReference type="InterPro" id="IPR046357">
    <property type="entry name" value="PPIase_dom_sf"/>
</dbReference>
<evidence type="ECO:0000313" key="13">
    <source>
        <dbReference type="Proteomes" id="UP000249555"/>
    </source>
</evidence>
<evidence type="ECO:0000256" key="1">
    <source>
        <dbReference type="ARBA" id="ARBA00000971"/>
    </source>
</evidence>
<evidence type="ECO:0000256" key="8">
    <source>
        <dbReference type="ARBA" id="ARBA00037071"/>
    </source>
</evidence>
<organism evidence="12 13">
    <name type="scientific">Sphingomonas taxi</name>
    <dbReference type="NCBI Taxonomy" id="1549858"/>
    <lineage>
        <taxon>Bacteria</taxon>
        <taxon>Pseudomonadati</taxon>
        <taxon>Pseudomonadota</taxon>
        <taxon>Alphaproteobacteria</taxon>
        <taxon>Sphingomonadales</taxon>
        <taxon>Sphingomonadaceae</taxon>
        <taxon>Sphingomonas</taxon>
    </lineage>
</organism>
<evidence type="ECO:0000256" key="2">
    <source>
        <dbReference type="ARBA" id="ARBA00004496"/>
    </source>
</evidence>
<evidence type="ECO:0000313" key="12">
    <source>
        <dbReference type="EMBL" id="PZO69005.1"/>
    </source>
</evidence>
<dbReference type="PANTHER" id="PTHR47861">
    <property type="entry name" value="FKBP-TYPE PEPTIDYL-PROLYL CIS-TRANS ISOMERASE SLYD"/>
    <property type="match status" value="1"/>
</dbReference>
<comment type="function">
    <text evidence="8">Also involved in hydrogenase metallocenter assembly, probably by participating in the nickel insertion step. This function in hydrogenase biosynthesis requires chaperone activity and the presence of the metal-binding domain, but not PPIase activity.</text>
</comment>
<comment type="subcellular location">
    <subcellularLocation>
        <location evidence="2">Cytoplasm</location>
    </subcellularLocation>
</comment>
<comment type="similarity">
    <text evidence="3 10">Belongs to the FKBP-type PPIase family.</text>
</comment>
<keyword evidence="6" id="KW-0143">Chaperone</keyword>
<dbReference type="GO" id="GO:0005737">
    <property type="term" value="C:cytoplasm"/>
    <property type="evidence" value="ECO:0007669"/>
    <property type="project" value="UniProtKB-SubCell"/>
</dbReference>
<dbReference type="GO" id="GO:0003755">
    <property type="term" value="F:peptidyl-prolyl cis-trans isomerase activity"/>
    <property type="evidence" value="ECO:0007669"/>
    <property type="project" value="UniProtKB-UniRule"/>
</dbReference>
<dbReference type="Pfam" id="PF00254">
    <property type="entry name" value="FKBP_C"/>
    <property type="match status" value="1"/>
</dbReference>
<keyword evidence="7 9" id="KW-0413">Isomerase</keyword>
<protein>
    <recommendedName>
        <fullName evidence="10">Peptidyl-prolyl cis-trans isomerase</fullName>
        <ecNumber evidence="10">5.2.1.8</ecNumber>
    </recommendedName>
</protein>
<evidence type="ECO:0000256" key="9">
    <source>
        <dbReference type="PROSITE-ProRule" id="PRU00277"/>
    </source>
</evidence>
<comment type="catalytic activity">
    <reaction evidence="1 9 10">
        <text>[protein]-peptidylproline (omega=180) = [protein]-peptidylproline (omega=0)</text>
        <dbReference type="Rhea" id="RHEA:16237"/>
        <dbReference type="Rhea" id="RHEA-COMP:10747"/>
        <dbReference type="Rhea" id="RHEA-COMP:10748"/>
        <dbReference type="ChEBI" id="CHEBI:83833"/>
        <dbReference type="ChEBI" id="CHEBI:83834"/>
        <dbReference type="EC" id="5.2.1.8"/>
    </reaction>
</comment>
<gene>
    <name evidence="12" type="ORF">DI640_15580</name>
</gene>
<accession>A0A2W5ADH9</accession>
<keyword evidence="5 9" id="KW-0697">Rotamase</keyword>
<proteinExistence type="inferred from homology"/>
<dbReference type="PROSITE" id="PS50059">
    <property type="entry name" value="FKBP_PPIASE"/>
    <property type="match status" value="1"/>
</dbReference>
<dbReference type="GO" id="GO:0042026">
    <property type="term" value="P:protein refolding"/>
    <property type="evidence" value="ECO:0007669"/>
    <property type="project" value="UniProtKB-ARBA"/>
</dbReference>
<dbReference type="EC" id="5.2.1.8" evidence="10"/>